<dbReference type="SMART" id="SM00267">
    <property type="entry name" value="GGDEF"/>
    <property type="match status" value="1"/>
</dbReference>
<keyword evidence="3" id="KW-0597">Phosphoprotein</keyword>
<evidence type="ECO:0000256" key="2">
    <source>
        <dbReference type="ARBA" id="ARBA00034247"/>
    </source>
</evidence>
<dbReference type="InterPro" id="IPR000160">
    <property type="entry name" value="GGDEF_dom"/>
</dbReference>
<dbReference type="InterPro" id="IPR011006">
    <property type="entry name" value="CheY-like_superfamily"/>
</dbReference>
<dbReference type="GO" id="GO:0043709">
    <property type="term" value="P:cell adhesion involved in single-species biofilm formation"/>
    <property type="evidence" value="ECO:0007669"/>
    <property type="project" value="TreeGrafter"/>
</dbReference>
<dbReference type="InterPro" id="IPR001789">
    <property type="entry name" value="Sig_transdc_resp-reg_receiver"/>
</dbReference>
<sequence>MVQKKFQRILIVDDAPENIAALAALLKESYMIVAARTGEQAIHMAQKTRPDLILLDIVMPGMNGYDVCRQLKQADGTKDIPVIFITALSEAIEEANAFKIGAVDYITKPFQPLVVKARVQTHLNLKMKTDMLEALASLDGLTNIHNRRKFDENIAHEWKRAIRNQSPLSLILMDIDYFKHYNDLYGHASGDECLKKVAAGLNETLQRPNDFLARYGGEEFVAILPDTDLKGAEYIGNKIHGMMDGLNIPHAASKAADHVTMSLGICTVLLGHVNPSPIQLVEAADQLLYQSKVAGRNRFTSRFIHL</sequence>
<evidence type="ECO:0000256" key="3">
    <source>
        <dbReference type="PROSITE-ProRule" id="PRU00169"/>
    </source>
</evidence>
<dbReference type="Pfam" id="PF00990">
    <property type="entry name" value="GGDEF"/>
    <property type="match status" value="1"/>
</dbReference>
<evidence type="ECO:0000256" key="1">
    <source>
        <dbReference type="ARBA" id="ARBA00012528"/>
    </source>
</evidence>
<gene>
    <name evidence="6" type="ORF">HXW94_12935</name>
</gene>
<accession>A0A850T472</accession>
<comment type="caution">
    <text evidence="6">The sequence shown here is derived from an EMBL/GenBank/DDBJ whole genome shotgun (WGS) entry which is preliminary data.</text>
</comment>
<dbReference type="CDD" id="cd19920">
    <property type="entry name" value="REC_PA4781-like"/>
    <property type="match status" value="1"/>
</dbReference>
<dbReference type="Pfam" id="PF00072">
    <property type="entry name" value="Response_reg"/>
    <property type="match status" value="1"/>
</dbReference>
<evidence type="ECO:0000313" key="6">
    <source>
        <dbReference type="EMBL" id="NWH05881.1"/>
    </source>
</evidence>
<dbReference type="Proteomes" id="UP000553343">
    <property type="component" value="Unassembled WGS sequence"/>
</dbReference>
<name>A0A850T472_9BACT</name>
<reference evidence="6 7" key="1">
    <citation type="submission" date="2020-06" db="EMBL/GenBank/DDBJ databases">
        <title>High-quality draft genome of sulfate reducer Desulfobacter latus type strain AcrS2 isolated from marine sediment.</title>
        <authorList>
            <person name="Hoppe M."/>
            <person name="Larsen C.K."/>
            <person name="Marshall I.P.G."/>
            <person name="Schramm A."/>
            <person name="Marietou A.G."/>
        </authorList>
    </citation>
    <scope>NUCLEOTIDE SEQUENCE [LARGE SCALE GENOMIC DNA]</scope>
    <source>
        <strain evidence="6 7">AcRS2</strain>
    </source>
</reference>
<dbReference type="GO" id="GO:0005886">
    <property type="term" value="C:plasma membrane"/>
    <property type="evidence" value="ECO:0007669"/>
    <property type="project" value="TreeGrafter"/>
</dbReference>
<dbReference type="SUPFAM" id="SSF55073">
    <property type="entry name" value="Nucleotide cyclase"/>
    <property type="match status" value="1"/>
</dbReference>
<keyword evidence="7" id="KW-1185">Reference proteome</keyword>
<comment type="catalytic activity">
    <reaction evidence="2">
        <text>2 GTP = 3',3'-c-di-GMP + 2 diphosphate</text>
        <dbReference type="Rhea" id="RHEA:24898"/>
        <dbReference type="ChEBI" id="CHEBI:33019"/>
        <dbReference type="ChEBI" id="CHEBI:37565"/>
        <dbReference type="ChEBI" id="CHEBI:58805"/>
        <dbReference type="EC" id="2.7.7.65"/>
    </reaction>
</comment>
<dbReference type="InterPro" id="IPR043128">
    <property type="entry name" value="Rev_trsase/Diguanyl_cyclase"/>
</dbReference>
<dbReference type="GO" id="GO:0052621">
    <property type="term" value="F:diguanylate cyclase activity"/>
    <property type="evidence" value="ECO:0007669"/>
    <property type="project" value="UniProtKB-EC"/>
</dbReference>
<dbReference type="NCBIfam" id="TIGR00254">
    <property type="entry name" value="GGDEF"/>
    <property type="match status" value="1"/>
</dbReference>
<organism evidence="6 7">
    <name type="scientific">Desulfobacter latus</name>
    <dbReference type="NCBI Taxonomy" id="2292"/>
    <lineage>
        <taxon>Bacteria</taxon>
        <taxon>Pseudomonadati</taxon>
        <taxon>Thermodesulfobacteriota</taxon>
        <taxon>Desulfobacteria</taxon>
        <taxon>Desulfobacterales</taxon>
        <taxon>Desulfobacteraceae</taxon>
        <taxon>Desulfobacter</taxon>
    </lineage>
</organism>
<dbReference type="PROSITE" id="PS50110">
    <property type="entry name" value="RESPONSE_REGULATORY"/>
    <property type="match status" value="1"/>
</dbReference>
<dbReference type="PANTHER" id="PTHR45138">
    <property type="entry name" value="REGULATORY COMPONENTS OF SENSORY TRANSDUCTION SYSTEM"/>
    <property type="match status" value="1"/>
</dbReference>
<evidence type="ECO:0000313" key="7">
    <source>
        <dbReference type="Proteomes" id="UP000553343"/>
    </source>
</evidence>
<feature type="domain" description="Response regulatory" evidence="4">
    <location>
        <begin position="8"/>
        <end position="123"/>
    </location>
</feature>
<dbReference type="Gene3D" id="3.30.70.270">
    <property type="match status" value="1"/>
</dbReference>
<dbReference type="AlphaFoldDB" id="A0A850T472"/>
<proteinExistence type="predicted"/>
<dbReference type="EC" id="2.7.7.65" evidence="1"/>
<dbReference type="SMART" id="SM00448">
    <property type="entry name" value="REC"/>
    <property type="match status" value="1"/>
</dbReference>
<dbReference type="CDD" id="cd01949">
    <property type="entry name" value="GGDEF"/>
    <property type="match status" value="1"/>
</dbReference>
<dbReference type="PANTHER" id="PTHR45138:SF9">
    <property type="entry name" value="DIGUANYLATE CYCLASE DGCM-RELATED"/>
    <property type="match status" value="1"/>
</dbReference>
<feature type="domain" description="GGDEF" evidence="5">
    <location>
        <begin position="166"/>
        <end position="304"/>
    </location>
</feature>
<protein>
    <recommendedName>
        <fullName evidence="1">diguanylate cyclase</fullName>
        <ecNumber evidence="1">2.7.7.65</ecNumber>
    </recommendedName>
</protein>
<dbReference type="GO" id="GO:1902201">
    <property type="term" value="P:negative regulation of bacterial-type flagellum-dependent cell motility"/>
    <property type="evidence" value="ECO:0007669"/>
    <property type="project" value="TreeGrafter"/>
</dbReference>
<dbReference type="InterPro" id="IPR050469">
    <property type="entry name" value="Diguanylate_Cyclase"/>
</dbReference>
<dbReference type="FunFam" id="3.30.70.270:FF:000001">
    <property type="entry name" value="Diguanylate cyclase domain protein"/>
    <property type="match status" value="1"/>
</dbReference>
<dbReference type="EMBL" id="JACADJ010000049">
    <property type="protein sequence ID" value="NWH05881.1"/>
    <property type="molecule type" value="Genomic_DNA"/>
</dbReference>
<dbReference type="SUPFAM" id="SSF52172">
    <property type="entry name" value="CheY-like"/>
    <property type="match status" value="1"/>
</dbReference>
<evidence type="ECO:0000259" key="4">
    <source>
        <dbReference type="PROSITE" id="PS50110"/>
    </source>
</evidence>
<feature type="modified residue" description="4-aspartylphosphate" evidence="3">
    <location>
        <position position="56"/>
    </location>
</feature>
<evidence type="ECO:0000259" key="5">
    <source>
        <dbReference type="PROSITE" id="PS50887"/>
    </source>
</evidence>
<dbReference type="InterPro" id="IPR029787">
    <property type="entry name" value="Nucleotide_cyclase"/>
</dbReference>
<dbReference type="GO" id="GO:0000160">
    <property type="term" value="P:phosphorelay signal transduction system"/>
    <property type="evidence" value="ECO:0007669"/>
    <property type="project" value="InterPro"/>
</dbReference>
<dbReference type="Gene3D" id="3.40.50.2300">
    <property type="match status" value="1"/>
</dbReference>
<dbReference type="PROSITE" id="PS50887">
    <property type="entry name" value="GGDEF"/>
    <property type="match status" value="1"/>
</dbReference>